<dbReference type="RefSeq" id="WP_163151976.1">
    <property type="nucleotide sequence ID" value="NZ_VKHP01000017.1"/>
</dbReference>
<protein>
    <submittedName>
        <fullName evidence="2">DUF2474 family protein</fullName>
    </submittedName>
</protein>
<comment type="caution">
    <text evidence="2">The sequence shown here is derived from an EMBL/GenBank/DDBJ whole genome shotgun (WGS) entry which is preliminary data.</text>
</comment>
<dbReference type="Pfam" id="PF10617">
    <property type="entry name" value="DUF2474"/>
    <property type="match status" value="1"/>
</dbReference>
<evidence type="ECO:0000313" key="3">
    <source>
        <dbReference type="Proteomes" id="UP000468531"/>
    </source>
</evidence>
<reference evidence="2 3" key="1">
    <citation type="journal article" date="2020" name="Arch. Microbiol.">
        <title>Bradyrhizobium uaiense sp. nov., a new highly efficient cowpea symbiont.</title>
        <authorList>
            <person name="Cabral Michel D."/>
            <person name="Azarias Guimaraes A."/>
            <person name="Martins da Costa E."/>
            <person name="Soares de Carvalho T."/>
            <person name="Balsanelli E."/>
            <person name="Willems A."/>
            <person name="Maltempi de Souza E."/>
            <person name="de Souza Moreira F.M."/>
        </authorList>
    </citation>
    <scope>NUCLEOTIDE SEQUENCE [LARGE SCALE GENOMIC DNA]</scope>
    <source>
        <strain evidence="2 3">UFLA 03-164</strain>
    </source>
</reference>
<keyword evidence="1" id="KW-1133">Transmembrane helix</keyword>
<gene>
    <name evidence="2" type="ORF">FNJ47_07070</name>
</gene>
<dbReference type="AlphaFoldDB" id="A0A6P1BB11"/>
<keyword evidence="1" id="KW-0472">Membrane</keyword>
<keyword evidence="3" id="KW-1185">Reference proteome</keyword>
<accession>A0A6P1BB11</accession>
<organism evidence="2 3">
    <name type="scientific">Bradyrhizobium uaiense</name>
    <dbReference type="NCBI Taxonomy" id="2594946"/>
    <lineage>
        <taxon>Bacteria</taxon>
        <taxon>Pseudomonadati</taxon>
        <taxon>Pseudomonadota</taxon>
        <taxon>Alphaproteobacteria</taxon>
        <taxon>Hyphomicrobiales</taxon>
        <taxon>Nitrobacteraceae</taxon>
        <taxon>Bradyrhizobium</taxon>
    </lineage>
</organism>
<dbReference type="EMBL" id="VKHP01000017">
    <property type="protein sequence ID" value="NEU95595.1"/>
    <property type="molecule type" value="Genomic_DNA"/>
</dbReference>
<name>A0A6P1BB11_9BRAD</name>
<evidence type="ECO:0000313" key="2">
    <source>
        <dbReference type="EMBL" id="NEU95595.1"/>
    </source>
</evidence>
<sequence>MQAQLPLWQRLVWMAAIWIASVVAVGFVSGVIRLWLR</sequence>
<dbReference type="InterPro" id="IPR018895">
    <property type="entry name" value="DUF2474"/>
</dbReference>
<evidence type="ECO:0000256" key="1">
    <source>
        <dbReference type="SAM" id="Phobius"/>
    </source>
</evidence>
<proteinExistence type="predicted"/>
<dbReference type="Proteomes" id="UP000468531">
    <property type="component" value="Unassembled WGS sequence"/>
</dbReference>
<feature type="transmembrane region" description="Helical" evidence="1">
    <location>
        <begin position="12"/>
        <end position="36"/>
    </location>
</feature>
<keyword evidence="1" id="KW-0812">Transmembrane</keyword>